<dbReference type="PROSITE" id="PS51318">
    <property type="entry name" value="TAT"/>
    <property type="match status" value="1"/>
</dbReference>
<feature type="signal peptide" evidence="5">
    <location>
        <begin position="1"/>
        <end position="26"/>
    </location>
</feature>
<dbReference type="InterPro" id="IPR051010">
    <property type="entry name" value="BCAA_transport"/>
</dbReference>
<dbReference type="EMBL" id="JACIGI010000008">
    <property type="protein sequence ID" value="MBB4285613.1"/>
    <property type="molecule type" value="Genomic_DNA"/>
</dbReference>
<dbReference type="InterPro" id="IPR028082">
    <property type="entry name" value="Peripla_BP_I"/>
</dbReference>
<gene>
    <name evidence="7" type="ORF">GGD88_001332</name>
</gene>
<dbReference type="GO" id="GO:0006865">
    <property type="term" value="P:amino acid transport"/>
    <property type="evidence" value="ECO:0007669"/>
    <property type="project" value="UniProtKB-KW"/>
</dbReference>
<sequence length="416" mass="44756">MVRTRRLSRRALTTAAPALVALAALATLTVAGLATAPPAAAQEPIRVGEINSYTRLPAFTLPYRNGWTLALEEINAAGGVLGRPLAVIDRDDAGNPGDAVTAANELVTREGVDLLMGTFFSHIGLAVSDYAKQRRVFFMAAEPLTDALVWSKGNDYTFRLRPSTSMQANMLAEEAAKLDATRWATIAPNYEYGTSAVAAFKAALSALRPDVEWVDEQWPPQGKIDAGATVQALLRAEPDAIFNVTFGPDVARFVREGTTRGLFEGRAVVSLLTGEPEYLDPLGAEAPEGWIVTGYPWYAIDTPEHDAFLEAYRARWDDYPRLGSVVGYNAMKAVAAVIEKAGSTDTDALIKAARGIAVETPFGRITFRAADHQSTMGAFVGRTAVRDGRGVMVDIRYVDGAAVLPPEEEAAARRPE</sequence>
<keyword evidence="2" id="KW-0813">Transport</keyword>
<evidence type="ECO:0000256" key="1">
    <source>
        <dbReference type="ARBA" id="ARBA00010062"/>
    </source>
</evidence>
<keyword evidence="8" id="KW-1185">Reference proteome</keyword>
<dbReference type="CDD" id="cd06330">
    <property type="entry name" value="PBP1_As_SBP-like"/>
    <property type="match status" value="1"/>
</dbReference>
<name>A0A7W6WKH8_9PROT</name>
<evidence type="ECO:0000256" key="4">
    <source>
        <dbReference type="ARBA" id="ARBA00022970"/>
    </source>
</evidence>
<evidence type="ECO:0000313" key="7">
    <source>
        <dbReference type="EMBL" id="MBB4285613.1"/>
    </source>
</evidence>
<comment type="caution">
    <text evidence="7">The sequence shown here is derived from an EMBL/GenBank/DDBJ whole genome shotgun (WGS) entry which is preliminary data.</text>
</comment>
<dbReference type="PRINTS" id="PR00337">
    <property type="entry name" value="LEUILEVALBP"/>
</dbReference>
<evidence type="ECO:0000313" key="8">
    <source>
        <dbReference type="Proteomes" id="UP000555728"/>
    </source>
</evidence>
<dbReference type="InterPro" id="IPR006311">
    <property type="entry name" value="TAT_signal"/>
</dbReference>
<dbReference type="InterPro" id="IPR028081">
    <property type="entry name" value="Leu-bd"/>
</dbReference>
<feature type="domain" description="Leucine-binding protein" evidence="6">
    <location>
        <begin position="61"/>
        <end position="382"/>
    </location>
</feature>
<accession>A0A7W6WKH8</accession>
<protein>
    <submittedName>
        <fullName evidence="7">Branched-chain amino acid transport system substrate-binding protein</fullName>
    </submittedName>
</protein>
<evidence type="ECO:0000256" key="2">
    <source>
        <dbReference type="ARBA" id="ARBA00022448"/>
    </source>
</evidence>
<feature type="chain" id="PRO_5030844183" evidence="5">
    <location>
        <begin position="27"/>
        <end position="416"/>
    </location>
</feature>
<dbReference type="AlphaFoldDB" id="A0A7W6WKH8"/>
<organism evidence="7 8">
    <name type="scientific">Roseospira goensis</name>
    <dbReference type="NCBI Taxonomy" id="391922"/>
    <lineage>
        <taxon>Bacteria</taxon>
        <taxon>Pseudomonadati</taxon>
        <taxon>Pseudomonadota</taxon>
        <taxon>Alphaproteobacteria</taxon>
        <taxon>Rhodospirillales</taxon>
        <taxon>Rhodospirillaceae</taxon>
        <taxon>Roseospira</taxon>
    </lineage>
</organism>
<evidence type="ECO:0000256" key="5">
    <source>
        <dbReference type="SAM" id="SignalP"/>
    </source>
</evidence>
<dbReference type="RefSeq" id="WP_184433096.1">
    <property type="nucleotide sequence ID" value="NZ_JACIGI010000008.1"/>
</dbReference>
<comment type="similarity">
    <text evidence="1">Belongs to the leucine-binding protein family.</text>
</comment>
<dbReference type="PANTHER" id="PTHR30483">
    <property type="entry name" value="LEUCINE-SPECIFIC-BINDING PROTEIN"/>
    <property type="match status" value="1"/>
</dbReference>
<evidence type="ECO:0000259" key="6">
    <source>
        <dbReference type="Pfam" id="PF13458"/>
    </source>
</evidence>
<dbReference type="Gene3D" id="3.40.50.2300">
    <property type="match status" value="2"/>
</dbReference>
<dbReference type="Pfam" id="PF13458">
    <property type="entry name" value="Peripla_BP_6"/>
    <property type="match status" value="1"/>
</dbReference>
<dbReference type="Proteomes" id="UP000555728">
    <property type="component" value="Unassembled WGS sequence"/>
</dbReference>
<reference evidence="7 8" key="1">
    <citation type="submission" date="2020-08" db="EMBL/GenBank/DDBJ databases">
        <title>Genome sequencing of Purple Non-Sulfur Bacteria from various extreme environments.</title>
        <authorList>
            <person name="Mayer M."/>
        </authorList>
    </citation>
    <scope>NUCLEOTIDE SEQUENCE [LARGE SCALE GENOMIC DNA]</scope>
    <source>
        <strain evidence="7 8">JA135</strain>
    </source>
</reference>
<evidence type="ECO:0000256" key="3">
    <source>
        <dbReference type="ARBA" id="ARBA00022729"/>
    </source>
</evidence>
<keyword evidence="3 5" id="KW-0732">Signal</keyword>
<proteinExistence type="inferred from homology"/>
<dbReference type="InterPro" id="IPR000709">
    <property type="entry name" value="Leu_Ile_Val-bd"/>
</dbReference>
<keyword evidence="4" id="KW-0029">Amino-acid transport</keyword>
<dbReference type="SUPFAM" id="SSF53822">
    <property type="entry name" value="Periplasmic binding protein-like I"/>
    <property type="match status" value="1"/>
</dbReference>
<dbReference type="PANTHER" id="PTHR30483:SF37">
    <property type="entry name" value="ABC TRANSPORTER SUBSTRATE-BINDING PROTEIN"/>
    <property type="match status" value="1"/>
</dbReference>